<dbReference type="Proteomes" id="UP000271241">
    <property type="component" value="Unassembled WGS sequence"/>
</dbReference>
<dbReference type="SMART" id="SM00368">
    <property type="entry name" value="LRR_RI"/>
    <property type="match status" value="8"/>
</dbReference>
<protein>
    <submittedName>
        <fullName evidence="4">Uncharacterized protein</fullName>
    </submittedName>
</protein>
<dbReference type="InterPro" id="IPR032675">
    <property type="entry name" value="LRR_dom_sf"/>
</dbReference>
<organism evidence="4 5">
    <name type="scientific">Thamnocephalis sphaerospora</name>
    <dbReference type="NCBI Taxonomy" id="78915"/>
    <lineage>
        <taxon>Eukaryota</taxon>
        <taxon>Fungi</taxon>
        <taxon>Fungi incertae sedis</taxon>
        <taxon>Zoopagomycota</taxon>
        <taxon>Zoopagomycotina</taxon>
        <taxon>Zoopagomycetes</taxon>
        <taxon>Zoopagales</taxon>
        <taxon>Sigmoideomycetaceae</taxon>
        <taxon>Thamnocephalis</taxon>
    </lineage>
</organism>
<evidence type="ECO:0000313" key="5">
    <source>
        <dbReference type="Proteomes" id="UP000271241"/>
    </source>
</evidence>
<keyword evidence="3" id="KW-0677">Repeat</keyword>
<dbReference type="GO" id="GO:0031267">
    <property type="term" value="F:small GTPase binding"/>
    <property type="evidence" value="ECO:0007669"/>
    <property type="project" value="TreeGrafter"/>
</dbReference>
<sequence>MVWGNKEGHREALDSWLQRLRTNDAHFTSLHVLPARRLTPDEFAELFAALADNHTLTQLYCSTHAQSDASLTALAEALGKNHTLQRLAVGDSHLAELAPIGCAALCAAVGASQSILELDLDNKGLGLASDEDGDEEDVAVGEALRNMIASSKSLSRLSLARNELRDIHAQLIAAGIRANTTGSGRLTNLDLGYNALGVETARALAAPCTSASPESGLHELSLSGNEQLGVEGMVLLGAALHGATLISSCRKLQLADMAFTPVAEGSTEVPVLATEVSPGDNFLRAFAQTTEAAAPALEMLRLDRSGVTATGAKALGQILSDPRMVLSEVALRGNALCDEGAACLAVDVSSSAAAGFSLDLSENHLTDAGLAPLLTRSRSITQLVLFGNHITLDTVADVAALMQLHRMTLLDLSRNRIQAAGFARLADQLIQGAFPKLRQLEIAGNVDARQSNDDGADTSEEVKAWAEIAAKVEAARPDLVVAWR</sequence>
<keyword evidence="2" id="KW-0433">Leucine-rich repeat</keyword>
<evidence type="ECO:0000313" key="4">
    <source>
        <dbReference type="EMBL" id="RKP08709.1"/>
    </source>
</evidence>
<keyword evidence="1" id="KW-0343">GTPase activation</keyword>
<dbReference type="STRING" id="78915.A0A4V1IWT8"/>
<dbReference type="GO" id="GO:0005096">
    <property type="term" value="F:GTPase activator activity"/>
    <property type="evidence" value="ECO:0007669"/>
    <property type="project" value="UniProtKB-KW"/>
</dbReference>
<keyword evidence="5" id="KW-1185">Reference proteome</keyword>
<accession>A0A4V1IWT8</accession>
<dbReference type="EMBL" id="KZ992576">
    <property type="protein sequence ID" value="RKP08709.1"/>
    <property type="molecule type" value="Genomic_DNA"/>
</dbReference>
<evidence type="ECO:0000256" key="3">
    <source>
        <dbReference type="ARBA" id="ARBA00022737"/>
    </source>
</evidence>
<dbReference type="InterPro" id="IPR027038">
    <property type="entry name" value="RanGap"/>
</dbReference>
<dbReference type="GO" id="GO:0005829">
    <property type="term" value="C:cytosol"/>
    <property type="evidence" value="ECO:0007669"/>
    <property type="project" value="TreeGrafter"/>
</dbReference>
<dbReference type="PANTHER" id="PTHR24113:SF12">
    <property type="entry name" value="RAN GTPASE-ACTIVATING PROTEIN 1"/>
    <property type="match status" value="1"/>
</dbReference>
<dbReference type="SUPFAM" id="SSF52047">
    <property type="entry name" value="RNI-like"/>
    <property type="match status" value="1"/>
</dbReference>
<dbReference type="GO" id="GO:0006913">
    <property type="term" value="P:nucleocytoplasmic transport"/>
    <property type="evidence" value="ECO:0007669"/>
    <property type="project" value="TreeGrafter"/>
</dbReference>
<dbReference type="GO" id="GO:0048471">
    <property type="term" value="C:perinuclear region of cytoplasm"/>
    <property type="evidence" value="ECO:0007669"/>
    <property type="project" value="TreeGrafter"/>
</dbReference>
<name>A0A4V1IWT8_9FUNG</name>
<dbReference type="PANTHER" id="PTHR24113">
    <property type="entry name" value="RAN GTPASE-ACTIVATING PROTEIN 1"/>
    <property type="match status" value="1"/>
</dbReference>
<evidence type="ECO:0000256" key="1">
    <source>
        <dbReference type="ARBA" id="ARBA00022468"/>
    </source>
</evidence>
<dbReference type="InterPro" id="IPR001611">
    <property type="entry name" value="Leu-rich_rpt"/>
</dbReference>
<dbReference type="Pfam" id="PF13516">
    <property type="entry name" value="LRR_6"/>
    <property type="match status" value="1"/>
</dbReference>
<evidence type="ECO:0000256" key="2">
    <source>
        <dbReference type="ARBA" id="ARBA00022614"/>
    </source>
</evidence>
<dbReference type="Gene3D" id="3.80.10.10">
    <property type="entry name" value="Ribonuclease Inhibitor"/>
    <property type="match status" value="3"/>
</dbReference>
<reference evidence="5" key="1">
    <citation type="journal article" date="2018" name="Nat. Microbiol.">
        <title>Leveraging single-cell genomics to expand the fungal tree of life.</title>
        <authorList>
            <person name="Ahrendt S.R."/>
            <person name="Quandt C.A."/>
            <person name="Ciobanu D."/>
            <person name="Clum A."/>
            <person name="Salamov A."/>
            <person name="Andreopoulos B."/>
            <person name="Cheng J.F."/>
            <person name="Woyke T."/>
            <person name="Pelin A."/>
            <person name="Henrissat B."/>
            <person name="Reynolds N.K."/>
            <person name="Benny G.L."/>
            <person name="Smith M.E."/>
            <person name="James T.Y."/>
            <person name="Grigoriev I.V."/>
        </authorList>
    </citation>
    <scope>NUCLEOTIDE SEQUENCE [LARGE SCALE GENOMIC DNA]</scope>
    <source>
        <strain evidence="5">RSA 1356</strain>
    </source>
</reference>
<dbReference type="AlphaFoldDB" id="A0A4V1IWT8"/>
<dbReference type="GO" id="GO:0005634">
    <property type="term" value="C:nucleus"/>
    <property type="evidence" value="ECO:0007669"/>
    <property type="project" value="TreeGrafter"/>
</dbReference>
<dbReference type="OrthoDB" id="333024at2759"/>
<proteinExistence type="predicted"/>
<gene>
    <name evidence="4" type="ORF">THASP1DRAFT_23352</name>
</gene>